<gene>
    <name evidence="1" type="ORF">OJAV_G00121190</name>
</gene>
<dbReference type="AlphaFoldDB" id="A0A437CSP4"/>
<organism evidence="1 2">
    <name type="scientific">Oryzias javanicus</name>
    <name type="common">Javanese ricefish</name>
    <name type="synonym">Aplocheilus javanicus</name>
    <dbReference type="NCBI Taxonomy" id="123683"/>
    <lineage>
        <taxon>Eukaryota</taxon>
        <taxon>Metazoa</taxon>
        <taxon>Chordata</taxon>
        <taxon>Craniata</taxon>
        <taxon>Vertebrata</taxon>
        <taxon>Euteleostomi</taxon>
        <taxon>Actinopterygii</taxon>
        <taxon>Neopterygii</taxon>
        <taxon>Teleostei</taxon>
        <taxon>Neoteleostei</taxon>
        <taxon>Acanthomorphata</taxon>
        <taxon>Ovalentaria</taxon>
        <taxon>Atherinomorphae</taxon>
        <taxon>Beloniformes</taxon>
        <taxon>Adrianichthyidae</taxon>
        <taxon>Oryziinae</taxon>
        <taxon>Oryzias</taxon>
    </lineage>
</organism>
<name>A0A437CSP4_ORYJA</name>
<keyword evidence="2" id="KW-1185">Reference proteome</keyword>
<evidence type="ECO:0000313" key="2">
    <source>
        <dbReference type="Proteomes" id="UP000283210"/>
    </source>
</evidence>
<dbReference type="Proteomes" id="UP000283210">
    <property type="component" value="Chromosome 12"/>
</dbReference>
<protein>
    <submittedName>
        <fullName evidence="1">Uncharacterized protein</fullName>
    </submittedName>
</protein>
<reference evidence="1 2" key="1">
    <citation type="submission" date="2018-11" db="EMBL/GenBank/DDBJ databases">
        <authorList>
            <person name="Lopez-Roques C."/>
            <person name="Donnadieu C."/>
            <person name="Bouchez O."/>
            <person name="Klopp C."/>
            <person name="Cabau C."/>
            <person name="Zahm M."/>
        </authorList>
    </citation>
    <scope>NUCLEOTIDE SEQUENCE [LARGE SCALE GENOMIC DNA]</scope>
    <source>
        <strain evidence="1">RS831</strain>
        <tissue evidence="1">Whole body</tissue>
    </source>
</reference>
<dbReference type="EMBL" id="CM012448">
    <property type="protein sequence ID" value="RVE65925.1"/>
    <property type="molecule type" value="Genomic_DNA"/>
</dbReference>
<reference evidence="1 2" key="2">
    <citation type="submission" date="2019-01" db="EMBL/GenBank/DDBJ databases">
        <title>A chromosome length genome reference of the Java medaka (oryzias javanicus).</title>
        <authorList>
            <person name="Herpin A."/>
            <person name="Takehana Y."/>
            <person name="Naruse K."/>
            <person name="Ansai S."/>
            <person name="Kawaguchi M."/>
        </authorList>
    </citation>
    <scope>NUCLEOTIDE SEQUENCE [LARGE SCALE GENOMIC DNA]</scope>
    <source>
        <strain evidence="1">RS831</strain>
        <tissue evidence="1">Whole body</tissue>
    </source>
</reference>
<proteinExistence type="predicted"/>
<evidence type="ECO:0000313" key="1">
    <source>
        <dbReference type="EMBL" id="RVE65925.1"/>
    </source>
</evidence>
<sequence>MQSMVLQDFTPTSPLFNTKTHADDYFQAFSYTEAHLLTSCSLDIASVGWRGVTRHLPAAADWLTAGGLSFDRCYGNAQPRAKCTALTSVADKLTFFSGLKNIFVEPRHLPERLPLRPQQRWSPQRFSGCFEQD</sequence>
<accession>A0A437CSP4</accession>